<dbReference type="KEGG" id="adl:AURDEDRAFT_178173"/>
<dbReference type="OMA" id="NHTINDA"/>
<keyword evidence="2" id="KW-1185">Reference proteome</keyword>
<proteinExistence type="predicted"/>
<reference evidence="2" key="1">
    <citation type="journal article" date="2012" name="Science">
        <title>The Paleozoic origin of enzymatic lignin decomposition reconstructed from 31 fungal genomes.</title>
        <authorList>
            <person name="Floudas D."/>
            <person name="Binder M."/>
            <person name="Riley R."/>
            <person name="Barry K."/>
            <person name="Blanchette R.A."/>
            <person name="Henrissat B."/>
            <person name="Martinez A.T."/>
            <person name="Otillar R."/>
            <person name="Spatafora J.W."/>
            <person name="Yadav J.S."/>
            <person name="Aerts A."/>
            <person name="Benoit I."/>
            <person name="Boyd A."/>
            <person name="Carlson A."/>
            <person name="Copeland A."/>
            <person name="Coutinho P.M."/>
            <person name="de Vries R.P."/>
            <person name="Ferreira P."/>
            <person name="Findley K."/>
            <person name="Foster B."/>
            <person name="Gaskell J."/>
            <person name="Glotzer D."/>
            <person name="Gorecki P."/>
            <person name="Heitman J."/>
            <person name="Hesse C."/>
            <person name="Hori C."/>
            <person name="Igarashi K."/>
            <person name="Jurgens J.A."/>
            <person name="Kallen N."/>
            <person name="Kersten P."/>
            <person name="Kohler A."/>
            <person name="Kuees U."/>
            <person name="Kumar T.K.A."/>
            <person name="Kuo A."/>
            <person name="LaButti K."/>
            <person name="Larrondo L.F."/>
            <person name="Lindquist E."/>
            <person name="Ling A."/>
            <person name="Lombard V."/>
            <person name="Lucas S."/>
            <person name="Lundell T."/>
            <person name="Martin R."/>
            <person name="McLaughlin D.J."/>
            <person name="Morgenstern I."/>
            <person name="Morin E."/>
            <person name="Murat C."/>
            <person name="Nagy L.G."/>
            <person name="Nolan M."/>
            <person name="Ohm R.A."/>
            <person name="Patyshakuliyeva A."/>
            <person name="Rokas A."/>
            <person name="Ruiz-Duenas F.J."/>
            <person name="Sabat G."/>
            <person name="Salamov A."/>
            <person name="Samejima M."/>
            <person name="Schmutz J."/>
            <person name="Slot J.C."/>
            <person name="St John F."/>
            <person name="Stenlid J."/>
            <person name="Sun H."/>
            <person name="Sun S."/>
            <person name="Syed K."/>
            <person name="Tsang A."/>
            <person name="Wiebenga A."/>
            <person name="Young D."/>
            <person name="Pisabarro A."/>
            <person name="Eastwood D.C."/>
            <person name="Martin F."/>
            <person name="Cullen D."/>
            <person name="Grigoriev I.V."/>
            <person name="Hibbett D.S."/>
        </authorList>
    </citation>
    <scope>NUCLEOTIDE SEQUENCE [LARGE SCALE GENOMIC DNA]</scope>
    <source>
        <strain evidence="2">TFB10046</strain>
    </source>
</reference>
<dbReference type="InParanoid" id="J0D289"/>
<organism evidence="1 2">
    <name type="scientific">Auricularia subglabra (strain TFB-10046 / SS5)</name>
    <name type="common">White-rot fungus</name>
    <name type="synonym">Auricularia delicata (strain TFB10046)</name>
    <dbReference type="NCBI Taxonomy" id="717982"/>
    <lineage>
        <taxon>Eukaryota</taxon>
        <taxon>Fungi</taxon>
        <taxon>Dikarya</taxon>
        <taxon>Basidiomycota</taxon>
        <taxon>Agaricomycotina</taxon>
        <taxon>Agaricomycetes</taxon>
        <taxon>Auriculariales</taxon>
        <taxon>Auriculariaceae</taxon>
        <taxon>Auricularia</taxon>
    </lineage>
</organism>
<dbReference type="EMBL" id="JH688702">
    <property type="protein sequence ID" value="EJD32732.1"/>
    <property type="molecule type" value="Genomic_DNA"/>
</dbReference>
<accession>J0D289</accession>
<gene>
    <name evidence="1" type="ORF">AURDEDRAFT_178173</name>
</gene>
<sequence length="349" mass="39945">MRWDSTHPTLEGRRSLIQAYVGGGTQFLTAAQGMPTYMLEKFQKLISNFFWGFQTNHTINDATTHLPQCQGGMNILDLEARNEAIYLVWAERYLAHPDVWPTWAFVADEIFKHTVNQQWKDRFKNEPRAMLNHYMQDWWPTANKLPLELKLMVRATTKHGVKLDGAHISEEVRGRMPIWYHPDRTRNGNEQHTSAVITCLRQVHEVFTVHDAVVCGHNDQQELRRRGNRRVHNRRTNCGCEYALDLTNAIGAKWSPYTAPPDLSGSLSAEESEENARAFAVHEPVTFDPTTKAPTEVHNAFRVFTNTLCIEADDDAPPEPGTHEHFNVDHDELTITACGKECPNEDYSP</sequence>
<dbReference type="AlphaFoldDB" id="J0D289"/>
<evidence type="ECO:0000313" key="1">
    <source>
        <dbReference type="EMBL" id="EJD32732.1"/>
    </source>
</evidence>
<name>J0D289_AURST</name>
<dbReference type="OrthoDB" id="2205812at2759"/>
<protein>
    <submittedName>
        <fullName evidence="1">Uncharacterized protein</fullName>
    </submittedName>
</protein>
<evidence type="ECO:0000313" key="2">
    <source>
        <dbReference type="Proteomes" id="UP000006514"/>
    </source>
</evidence>
<dbReference type="Proteomes" id="UP000006514">
    <property type="component" value="Unassembled WGS sequence"/>
</dbReference>